<dbReference type="Gene3D" id="3.40.50.1980">
    <property type="entry name" value="Nitrogenase molybdenum iron protein domain"/>
    <property type="match status" value="2"/>
</dbReference>
<keyword evidence="6" id="KW-1185">Reference proteome</keyword>
<dbReference type="RefSeq" id="WP_095611339.1">
    <property type="nucleotide sequence ID" value="NZ_NMPM01000052.1"/>
</dbReference>
<organism evidence="5 6">
    <name type="scientific">Tamilnaduibacter salinus</name>
    <dbReference type="NCBI Taxonomy" id="1484056"/>
    <lineage>
        <taxon>Bacteria</taxon>
        <taxon>Pseudomonadati</taxon>
        <taxon>Pseudomonadota</taxon>
        <taxon>Gammaproteobacteria</taxon>
        <taxon>Pseudomonadales</taxon>
        <taxon>Marinobacteraceae</taxon>
        <taxon>Tamilnaduibacter</taxon>
    </lineage>
</organism>
<protein>
    <submittedName>
        <fullName evidence="5">ABC transporter substrate-binding protein</fullName>
    </submittedName>
</protein>
<evidence type="ECO:0000313" key="6">
    <source>
        <dbReference type="Proteomes" id="UP000218332"/>
    </source>
</evidence>
<dbReference type="InterPro" id="IPR002491">
    <property type="entry name" value="ABC_transptr_periplasmic_BD"/>
</dbReference>
<sequence>MRLNRIHRTTALLILCAIATVAQTAPRVISADGAITETIVALGASEQLVGVDTTSHHPPDVVDDLPRVGYLRALPLEGILSLEPTHLITTEEAGPEKTLERVEKAGVDVTQLPVARTPKQTIQRIRRVGALVDRSDQAATLAQRLSEDIQRIRNQMASKQSARVLVLLAAGNHGVMLAGKNTAANALVESLGLTNALDHVSGYKPASRESFLAAAPDAVIIAEASPGQFKPKEWPALTRLPAWQSGQHLTENAMFLLGFGPRLADAMAALASVVPEREATAHAH</sequence>
<dbReference type="Pfam" id="PF01497">
    <property type="entry name" value="Peripla_BP_2"/>
    <property type="match status" value="1"/>
</dbReference>
<proteinExistence type="predicted"/>
<dbReference type="InterPro" id="IPR050902">
    <property type="entry name" value="ABC_Transporter_SBP"/>
</dbReference>
<dbReference type="Proteomes" id="UP000218332">
    <property type="component" value="Unassembled WGS sequence"/>
</dbReference>
<evidence type="ECO:0000256" key="1">
    <source>
        <dbReference type="ARBA" id="ARBA00022729"/>
    </source>
</evidence>
<accession>A0A2A2I3L1</accession>
<keyword evidence="1 3" id="KW-0732">Signal</keyword>
<gene>
    <name evidence="5" type="ORF">CF392_10120</name>
</gene>
<name>A0A2A2I3L1_9GAMM</name>
<dbReference type="EMBL" id="NMPM01000052">
    <property type="protein sequence ID" value="PAV25633.1"/>
    <property type="molecule type" value="Genomic_DNA"/>
</dbReference>
<feature type="domain" description="Fe/B12 periplasmic-binding" evidence="4">
    <location>
        <begin position="27"/>
        <end position="278"/>
    </location>
</feature>
<feature type="chain" id="PRO_5012719713" evidence="3">
    <location>
        <begin position="25"/>
        <end position="284"/>
    </location>
</feature>
<dbReference type="InterPro" id="IPR054828">
    <property type="entry name" value="Vit_B12_bind_prot"/>
</dbReference>
<reference evidence="5 6" key="1">
    <citation type="submission" date="2017-07" db="EMBL/GenBank/DDBJ databases">
        <title>Tamlnaduibacter salinus (Mi-7) genome sequencing.</title>
        <authorList>
            <person name="Verma A."/>
            <person name="Krishnamurthi S."/>
        </authorList>
    </citation>
    <scope>NUCLEOTIDE SEQUENCE [LARGE SCALE GENOMIC DNA]</scope>
    <source>
        <strain evidence="5 6">Mi-7</strain>
    </source>
</reference>
<evidence type="ECO:0000256" key="2">
    <source>
        <dbReference type="SAM" id="Coils"/>
    </source>
</evidence>
<dbReference type="SUPFAM" id="SSF53807">
    <property type="entry name" value="Helical backbone' metal receptor"/>
    <property type="match status" value="1"/>
</dbReference>
<dbReference type="PANTHER" id="PTHR30535">
    <property type="entry name" value="VITAMIN B12-BINDING PROTEIN"/>
    <property type="match status" value="1"/>
</dbReference>
<comment type="caution">
    <text evidence="5">The sequence shown here is derived from an EMBL/GenBank/DDBJ whole genome shotgun (WGS) entry which is preliminary data.</text>
</comment>
<dbReference type="AlphaFoldDB" id="A0A2A2I3L1"/>
<dbReference type="NCBIfam" id="NF038402">
    <property type="entry name" value="TroA_like"/>
    <property type="match status" value="1"/>
</dbReference>
<evidence type="ECO:0000313" key="5">
    <source>
        <dbReference type="EMBL" id="PAV25633.1"/>
    </source>
</evidence>
<evidence type="ECO:0000256" key="3">
    <source>
        <dbReference type="SAM" id="SignalP"/>
    </source>
</evidence>
<feature type="coiled-coil region" evidence="2">
    <location>
        <begin position="135"/>
        <end position="162"/>
    </location>
</feature>
<dbReference type="PROSITE" id="PS50983">
    <property type="entry name" value="FE_B12_PBP"/>
    <property type="match status" value="1"/>
</dbReference>
<keyword evidence="2" id="KW-0175">Coiled coil</keyword>
<dbReference type="PANTHER" id="PTHR30535:SF4">
    <property type="entry name" value="HEMIN-BINDING PERIPLASMIC PROTEIN HMUT"/>
    <property type="match status" value="1"/>
</dbReference>
<evidence type="ECO:0000259" key="4">
    <source>
        <dbReference type="PROSITE" id="PS50983"/>
    </source>
</evidence>
<feature type="signal peptide" evidence="3">
    <location>
        <begin position="1"/>
        <end position="24"/>
    </location>
</feature>